<dbReference type="PATRIC" id="fig|45634.10.peg.1507"/>
<comment type="caution">
    <text evidence="4">The sequence shown here is derived from an EMBL/GenBank/DDBJ whole genome shotgun (WGS) entry which is preliminary data.</text>
</comment>
<dbReference type="EMBL" id="RJNA01000004">
    <property type="protein sequence ID" value="RSI44250.1"/>
    <property type="molecule type" value="Genomic_DNA"/>
</dbReference>
<reference evidence="3" key="4">
    <citation type="submission" date="2022-02" db="EMBL/GenBank/DDBJ databases">
        <authorList>
            <person name="Christensen J.J.E."/>
            <person name="Jensen C.S."/>
            <person name="Nielsen X.C."/>
            <person name="Dargis R."/>
        </authorList>
    </citation>
    <scope>NUCLEOTIDE SEQUENCE</scope>
    <source>
        <strain evidence="3">K13014465</strain>
    </source>
</reference>
<dbReference type="Proteomes" id="UP000070377">
    <property type="component" value="Unassembled WGS sequence"/>
</dbReference>
<evidence type="ECO:0000313" key="10">
    <source>
        <dbReference type="Proteomes" id="UP000282617"/>
    </source>
</evidence>
<organism evidence="4 10">
    <name type="scientific">Streptococcus cristatus</name>
    <dbReference type="NCBI Taxonomy" id="45634"/>
    <lineage>
        <taxon>Bacteria</taxon>
        <taxon>Bacillati</taxon>
        <taxon>Bacillota</taxon>
        <taxon>Bacilli</taxon>
        <taxon>Lactobacillales</taxon>
        <taxon>Streptococcaceae</taxon>
        <taxon>Streptococcus</taxon>
    </lineage>
</organism>
<dbReference type="InterPro" id="IPR048787">
    <property type="entry name" value="SP_0191-like_C"/>
</dbReference>
<dbReference type="STRING" id="45634.SCRDD08_00202"/>
<evidence type="ECO:0000313" key="5">
    <source>
        <dbReference type="EMBL" id="RSJ76426.1"/>
    </source>
</evidence>
<evidence type="ECO:0000313" key="9">
    <source>
        <dbReference type="Proteomes" id="UP000277890"/>
    </source>
</evidence>
<dbReference type="GeneID" id="48424314"/>
<dbReference type="Proteomes" id="UP000282617">
    <property type="component" value="Unassembled WGS sequence"/>
</dbReference>
<evidence type="ECO:0000313" key="7">
    <source>
        <dbReference type="Proteomes" id="UP000070377"/>
    </source>
</evidence>
<protein>
    <recommendedName>
        <fullName evidence="1">SP-0191-like C-terminal domain-containing protein</fullName>
    </recommendedName>
</protein>
<reference evidence="2 7" key="1">
    <citation type="submission" date="2016-01" db="EMBL/GenBank/DDBJ databases">
        <title>Highly variable Streptococcus oralis are common among viridans streptococci isolated from primates.</title>
        <authorList>
            <person name="Denapaite D."/>
            <person name="Rieger M."/>
            <person name="Koendgen S."/>
            <person name="Brueckner R."/>
            <person name="Ochigava I."/>
            <person name="Kappeler P."/>
            <person name="Maetz-Rensing K."/>
            <person name="Leendertz F."/>
            <person name="Hakenbeck R."/>
        </authorList>
    </citation>
    <scope>NUCLEOTIDE SEQUENCE [LARGE SCALE GENOMIC DNA]</scope>
    <source>
        <strain evidence="2 7">DD08</strain>
    </source>
</reference>
<evidence type="ECO:0000313" key="6">
    <source>
        <dbReference type="EMBL" id="RSJ88055.1"/>
    </source>
</evidence>
<dbReference type="RefSeq" id="WP_005591494.1">
    <property type="nucleotide sequence ID" value="NZ_CABPTQ010000004.1"/>
</dbReference>
<evidence type="ECO:0000313" key="2">
    <source>
        <dbReference type="EMBL" id="KXT71015.1"/>
    </source>
</evidence>
<evidence type="ECO:0000313" key="4">
    <source>
        <dbReference type="EMBL" id="RSI44250.1"/>
    </source>
</evidence>
<evidence type="ECO:0000313" key="3">
    <source>
        <dbReference type="EMBL" id="MCY7221697.1"/>
    </source>
</evidence>
<dbReference type="NCBIfam" id="NF041193">
    <property type="entry name" value="lipo_SP0191"/>
    <property type="match status" value="1"/>
</dbReference>
<evidence type="ECO:0000259" key="1">
    <source>
        <dbReference type="Pfam" id="PF21642"/>
    </source>
</evidence>
<dbReference type="EMBL" id="RJPM01000003">
    <property type="protein sequence ID" value="RSJ76426.1"/>
    <property type="molecule type" value="Genomic_DNA"/>
</dbReference>
<dbReference type="AlphaFoldDB" id="A0A0F2CRI7"/>
<sequence length="188" mass="21384">MKKFLLIFGLAAVILTGCAHKKADKPKGKKEEITTNLPIISQAEKQEVITKKLVFPKDEQGIQSSQIITYQGKRFIKVIMERITPTDDSIKNAIKEVGLEETQRLLDESMQKDTDYTQAKTVAGFTGTVQILNENEMKITSTYDFDNLDIEKALTLNYFKNSNLKEMTKMPPEEYINNLLMNGAEEQQ</sequence>
<dbReference type="Pfam" id="PF21642">
    <property type="entry name" value="SP_0191-like"/>
    <property type="match status" value="1"/>
</dbReference>
<accession>A0A0F2CRI7</accession>
<dbReference type="InterPro" id="IPR047840">
    <property type="entry name" value="SP_0191-like"/>
</dbReference>
<dbReference type="OrthoDB" id="2234192at2"/>
<dbReference type="Proteomes" id="UP000277890">
    <property type="component" value="Unassembled WGS sequence"/>
</dbReference>
<dbReference type="EMBL" id="RJPQ01000001">
    <property type="protein sequence ID" value="RSJ88055.1"/>
    <property type="molecule type" value="Genomic_DNA"/>
</dbReference>
<dbReference type="Proteomes" id="UP000272213">
    <property type="component" value="Unassembled WGS sequence"/>
</dbReference>
<evidence type="ECO:0000313" key="8">
    <source>
        <dbReference type="Proteomes" id="UP000272213"/>
    </source>
</evidence>
<reference evidence="3" key="3">
    <citation type="journal article" date="2022" name="Med Res Arch">
        <title>Genomic identification of streptococcal strains and relation to clinical characteristics. A substudy to The Partial Oral Treatment of Endocarditis (POET) Trial.</title>
        <authorList>
            <person name="Christensen J."/>
            <person name="Jensen C."/>
            <person name="Dargis R."/>
            <person name="Nielsen X."/>
            <person name="Pries- Heje M."/>
            <person name="Wiingaard C."/>
            <person name="Ihlemann N."/>
            <person name="Gill S."/>
            <person name="Bruun N."/>
            <person name="Elming H."/>
            <person name="Povlsen J."/>
            <person name="Madsen T."/>
            <person name="Jensen K."/>
            <person name="Fuursted K."/>
            <person name="Ostergaard L."/>
            <person name="Christiansen U."/>
            <person name="Rosenvinge F."/>
            <person name="Helweg-Larsen J."/>
            <person name="Fosbol E."/>
            <person name="Kober L."/>
            <person name="Torp-Pedersen C."/>
            <person name="Tonder N."/>
            <person name="Moser C."/>
            <person name="Iversen K."/>
            <person name="Bundgaard H."/>
        </authorList>
    </citation>
    <scope>NUCLEOTIDE SEQUENCE</scope>
    <source>
        <strain evidence="3">K13014465</strain>
    </source>
</reference>
<dbReference type="EMBL" id="LQRD01000015">
    <property type="protein sequence ID" value="KXT71015.1"/>
    <property type="molecule type" value="Genomic_DNA"/>
</dbReference>
<name>A0A0F2CRI7_STRCR</name>
<gene>
    <name evidence="6" type="ORF">D8794_01515</name>
    <name evidence="5" type="ORF">D8798_05450</name>
    <name evidence="4" type="ORF">D8872_03100</name>
    <name evidence="3" type="ORF">MK546_06325</name>
    <name evidence="2" type="ORF">SCRDD08_00202</name>
</gene>
<feature type="domain" description="SP-0191-like C-terminal" evidence="1">
    <location>
        <begin position="48"/>
        <end position="178"/>
    </location>
</feature>
<reference evidence="8 9" key="2">
    <citation type="submission" date="2018-11" db="EMBL/GenBank/DDBJ databases">
        <title>Species Designations Belie Phenotypic and Genotypic Heterogeneity in Oral Streptococci.</title>
        <authorList>
            <person name="Velsko I."/>
        </authorList>
    </citation>
    <scope>NUCLEOTIDE SEQUENCE [LARGE SCALE GENOMIC DNA]</scope>
    <source>
        <strain evidence="6 9">A54</strain>
        <strain evidence="5 8">BCA6</strain>
        <strain evidence="4 10">BCC51</strain>
    </source>
</reference>
<proteinExistence type="predicted"/>
<dbReference type="Proteomes" id="UP001208029">
    <property type="component" value="Unassembled WGS sequence"/>
</dbReference>
<dbReference type="EMBL" id="JAKUYZ010000010">
    <property type="protein sequence ID" value="MCY7221697.1"/>
    <property type="molecule type" value="Genomic_DNA"/>
</dbReference>
<dbReference type="PROSITE" id="PS51257">
    <property type="entry name" value="PROKAR_LIPOPROTEIN"/>
    <property type="match status" value="1"/>
</dbReference>